<reference evidence="1" key="1">
    <citation type="submission" date="2021-02" db="EMBL/GenBank/DDBJ databases">
        <title>First Annotated Genome of the Yellow-green Alga Tribonema minus.</title>
        <authorList>
            <person name="Mahan K.M."/>
        </authorList>
    </citation>
    <scope>NUCLEOTIDE SEQUENCE</scope>
    <source>
        <strain evidence="1">UTEX B ZZ1240</strain>
    </source>
</reference>
<dbReference type="OrthoDB" id="186362at2759"/>
<dbReference type="PANTHER" id="PTHR28309:SF1">
    <property type="entry name" value="REQUIRED FOR EXCISION 1-B DOMAIN-CONTAINING PROTEIN"/>
    <property type="match status" value="1"/>
</dbReference>
<accession>A0A835Z786</accession>
<dbReference type="InterPro" id="IPR039491">
    <property type="entry name" value="REX1-B"/>
</dbReference>
<dbReference type="PANTHER" id="PTHR28309">
    <property type="entry name" value="REQUIRED FOR EXCISION 1-B DOMAIN-CONTAINING PROTEIN"/>
    <property type="match status" value="1"/>
</dbReference>
<keyword evidence="2" id="KW-1185">Reference proteome</keyword>
<protein>
    <submittedName>
        <fullName evidence="1">DNA repair REX1-B-domain-containing protein</fullName>
    </submittedName>
</protein>
<evidence type="ECO:0000313" key="1">
    <source>
        <dbReference type="EMBL" id="KAG5188310.1"/>
    </source>
</evidence>
<dbReference type="Proteomes" id="UP000664859">
    <property type="component" value="Unassembled WGS sequence"/>
</dbReference>
<dbReference type="EMBL" id="JAFCMP010000072">
    <property type="protein sequence ID" value="KAG5188310.1"/>
    <property type="molecule type" value="Genomic_DNA"/>
</dbReference>
<dbReference type="AlphaFoldDB" id="A0A835Z786"/>
<evidence type="ECO:0000313" key="2">
    <source>
        <dbReference type="Proteomes" id="UP000664859"/>
    </source>
</evidence>
<proteinExistence type="predicted"/>
<organism evidence="1 2">
    <name type="scientific">Tribonema minus</name>
    <dbReference type="NCBI Taxonomy" id="303371"/>
    <lineage>
        <taxon>Eukaryota</taxon>
        <taxon>Sar</taxon>
        <taxon>Stramenopiles</taxon>
        <taxon>Ochrophyta</taxon>
        <taxon>PX clade</taxon>
        <taxon>Xanthophyceae</taxon>
        <taxon>Tribonematales</taxon>
        <taxon>Tribonemataceae</taxon>
        <taxon>Tribonema</taxon>
    </lineage>
</organism>
<gene>
    <name evidence="1" type="ORF">JKP88DRAFT_267626</name>
</gene>
<sequence length="252" mass="26275">MSPPVTAPTQDNQQCLSILSQRTPHAHSIECNTAEGSCHGHGEHIRKGQVIDLAASTPAAPAPSSGGGNNAAANASSVAQATLAQTTNGEQLSAQLSTMSASEVIGAFQAAQEERVRTYSRFNYCLDDMLSQQQQGNASGGCAAYPALCAEMTATFAALSGGIRLMKAALEQKGEAGAAGIVGRIQTLEEQKLTTTAALHLEKMRRGTVLWGERDGPSSQLLHAGVRELEGKVAALAASVSEALEDLRYELE</sequence>
<name>A0A835Z786_9STRA</name>
<dbReference type="Pfam" id="PF14966">
    <property type="entry name" value="DNA_repr_REX1B"/>
    <property type="match status" value="1"/>
</dbReference>
<comment type="caution">
    <text evidence="1">The sequence shown here is derived from an EMBL/GenBank/DDBJ whole genome shotgun (WGS) entry which is preliminary data.</text>
</comment>